<evidence type="ECO:0000256" key="9">
    <source>
        <dbReference type="ARBA" id="ARBA00023328"/>
    </source>
</evidence>
<dbReference type="PANTHER" id="PTHR16040">
    <property type="entry name" value="AUSTRALIN, ISOFORM A-RELATED"/>
    <property type="match status" value="1"/>
</dbReference>
<dbReference type="GO" id="GO:0032133">
    <property type="term" value="C:chromosome passenger complex"/>
    <property type="evidence" value="ECO:0007669"/>
    <property type="project" value="TreeGrafter"/>
</dbReference>
<dbReference type="GO" id="GO:0000775">
    <property type="term" value="C:chromosome, centromeric region"/>
    <property type="evidence" value="ECO:0007669"/>
    <property type="project" value="UniProtKB-SubCell"/>
</dbReference>
<evidence type="ECO:0000313" key="13">
    <source>
        <dbReference type="EMBL" id="KLT40856.1"/>
    </source>
</evidence>
<evidence type="ECO:0000256" key="3">
    <source>
        <dbReference type="ARBA" id="ARBA00009914"/>
    </source>
</evidence>
<evidence type="ECO:0000259" key="11">
    <source>
        <dbReference type="Pfam" id="PF10444"/>
    </source>
</evidence>
<dbReference type="OrthoDB" id="2392550at2759"/>
<feature type="domain" description="Borealin C-terminal" evidence="12">
    <location>
        <begin position="147"/>
        <end position="204"/>
    </location>
</feature>
<evidence type="ECO:0000313" key="14">
    <source>
        <dbReference type="Proteomes" id="UP000053611"/>
    </source>
</evidence>
<feature type="region of interest" description="Disordered" evidence="10">
    <location>
        <begin position="275"/>
        <end position="298"/>
    </location>
</feature>
<keyword evidence="6" id="KW-0498">Mitosis</keyword>
<name>A0A0J0XID0_9TREE</name>
<evidence type="ECO:0000256" key="2">
    <source>
        <dbReference type="ARBA" id="ARBA00004584"/>
    </source>
</evidence>
<accession>A0A0J0XID0</accession>
<keyword evidence="7" id="KW-0539">Nucleus</keyword>
<dbReference type="Proteomes" id="UP000053611">
    <property type="component" value="Unassembled WGS sequence"/>
</dbReference>
<dbReference type="PANTHER" id="PTHR16040:SF7">
    <property type="entry name" value="AUSTRALIN, ISOFORM A-RELATED"/>
    <property type="match status" value="1"/>
</dbReference>
<keyword evidence="8" id="KW-0131">Cell cycle</keyword>
<comment type="subcellular location">
    <subcellularLocation>
        <location evidence="2">Chromosome</location>
        <location evidence="2">Centromere</location>
    </subcellularLocation>
    <subcellularLocation>
        <location evidence="1">Nucleus</location>
    </subcellularLocation>
</comment>
<evidence type="ECO:0000256" key="7">
    <source>
        <dbReference type="ARBA" id="ARBA00023242"/>
    </source>
</evidence>
<dbReference type="AlphaFoldDB" id="A0A0J0XID0"/>
<evidence type="ECO:0000256" key="1">
    <source>
        <dbReference type="ARBA" id="ARBA00004123"/>
    </source>
</evidence>
<dbReference type="GeneID" id="28984309"/>
<feature type="region of interest" description="Disordered" evidence="10">
    <location>
        <begin position="1"/>
        <end position="28"/>
    </location>
</feature>
<gene>
    <name evidence="13" type="ORF">CC85DRAFT_287003</name>
</gene>
<evidence type="ECO:0000256" key="8">
    <source>
        <dbReference type="ARBA" id="ARBA00023306"/>
    </source>
</evidence>
<dbReference type="GO" id="GO:0005634">
    <property type="term" value="C:nucleus"/>
    <property type="evidence" value="ECO:0007669"/>
    <property type="project" value="UniProtKB-SubCell"/>
</dbReference>
<sequence length="325" mass="36048">MSTKIRRPVAMSTPKKQVPKTPSRRDASRQAVLDNYELEVSHRTSTKRAELDSMLSTFLSLVEAEILRIPRDLRTMTLGELDECWAGNFADTSRRLAEKRFERTAPSTDEQSVLAAAKRKREGQSPLPSEKTTKSARTKKPVPAPKRRTKKAAKTPLPPATSASTLPQDHEFNPQLPQTPAGRAPRRNESFFSQNGSPVNPELESESEHDDELPDPAAMEEAAERASERASQSSRATTQSKSKRAPSLIFRQSLAPALVDDALVDIPLSDGRTITFNPLALSPGRIDDELENGGLGSKEKASVKKLVQDEVFRSLTQRMERWKAL</sequence>
<keyword evidence="5" id="KW-0132">Cell division</keyword>
<evidence type="ECO:0000256" key="10">
    <source>
        <dbReference type="SAM" id="MobiDB-lite"/>
    </source>
</evidence>
<dbReference type="GO" id="GO:0051301">
    <property type="term" value="P:cell division"/>
    <property type="evidence" value="ECO:0007669"/>
    <property type="project" value="UniProtKB-KW"/>
</dbReference>
<proteinExistence type="inferred from homology"/>
<evidence type="ECO:0000256" key="4">
    <source>
        <dbReference type="ARBA" id="ARBA00022454"/>
    </source>
</evidence>
<comment type="similarity">
    <text evidence="3">Belongs to the borealin family.</text>
</comment>
<keyword evidence="4" id="KW-0158">Chromosome</keyword>
<dbReference type="InterPro" id="IPR046466">
    <property type="entry name" value="Borealin_C"/>
</dbReference>
<feature type="compositionally biased region" description="Acidic residues" evidence="10">
    <location>
        <begin position="203"/>
        <end position="214"/>
    </location>
</feature>
<dbReference type="GO" id="GO:0051233">
    <property type="term" value="C:spindle midzone"/>
    <property type="evidence" value="ECO:0007669"/>
    <property type="project" value="TreeGrafter"/>
</dbReference>
<dbReference type="InterPro" id="IPR018851">
    <property type="entry name" value="Borealin_N"/>
</dbReference>
<evidence type="ECO:0000256" key="5">
    <source>
        <dbReference type="ARBA" id="ARBA00022618"/>
    </source>
</evidence>
<reference evidence="13 14" key="1">
    <citation type="submission" date="2015-03" db="EMBL/GenBank/DDBJ databases">
        <title>Genomics and transcriptomics of the oil-accumulating basidiomycete yeast T. oleaginosus allow insights into substrate utilization and the diverse evolutionary trajectories of mating systems in fungi.</title>
        <authorList>
            <consortium name="DOE Joint Genome Institute"/>
            <person name="Kourist R."/>
            <person name="Kracht O."/>
            <person name="Bracharz F."/>
            <person name="Lipzen A."/>
            <person name="Nolan M."/>
            <person name="Ohm R."/>
            <person name="Grigoriev I."/>
            <person name="Sun S."/>
            <person name="Heitman J."/>
            <person name="Bruck T."/>
            <person name="Nowrousian M."/>
        </authorList>
    </citation>
    <scope>NUCLEOTIDE SEQUENCE [LARGE SCALE GENOMIC DNA]</scope>
    <source>
        <strain evidence="13 14">IBC0246</strain>
    </source>
</reference>
<evidence type="ECO:0000256" key="6">
    <source>
        <dbReference type="ARBA" id="ARBA00022776"/>
    </source>
</evidence>
<protein>
    <submittedName>
        <fullName evidence="13">Uncharacterized protein</fullName>
    </submittedName>
</protein>
<dbReference type="InterPro" id="IPR018867">
    <property type="entry name" value="Cell_div_borealin"/>
</dbReference>
<dbReference type="RefSeq" id="XP_018277347.1">
    <property type="nucleotide sequence ID" value="XM_018423706.1"/>
</dbReference>
<keyword evidence="9" id="KW-0137">Centromere</keyword>
<feature type="domain" description="Borealin N-terminal" evidence="11">
    <location>
        <begin position="29"/>
        <end position="82"/>
    </location>
</feature>
<dbReference type="Gene3D" id="6.10.250.1900">
    <property type="match status" value="1"/>
</dbReference>
<keyword evidence="14" id="KW-1185">Reference proteome</keyword>
<feature type="compositionally biased region" description="Basic residues" evidence="10">
    <location>
        <begin position="134"/>
        <end position="153"/>
    </location>
</feature>
<evidence type="ECO:0000259" key="12">
    <source>
        <dbReference type="Pfam" id="PF10512"/>
    </source>
</evidence>
<dbReference type="Pfam" id="PF10512">
    <property type="entry name" value="Borealin"/>
    <property type="match status" value="1"/>
</dbReference>
<organism evidence="13 14">
    <name type="scientific">Cutaneotrichosporon oleaginosum</name>
    <dbReference type="NCBI Taxonomy" id="879819"/>
    <lineage>
        <taxon>Eukaryota</taxon>
        <taxon>Fungi</taxon>
        <taxon>Dikarya</taxon>
        <taxon>Basidiomycota</taxon>
        <taxon>Agaricomycotina</taxon>
        <taxon>Tremellomycetes</taxon>
        <taxon>Trichosporonales</taxon>
        <taxon>Trichosporonaceae</taxon>
        <taxon>Cutaneotrichosporon</taxon>
    </lineage>
</organism>
<dbReference type="EMBL" id="KQ087227">
    <property type="protein sequence ID" value="KLT40856.1"/>
    <property type="molecule type" value="Genomic_DNA"/>
</dbReference>
<feature type="region of interest" description="Disordered" evidence="10">
    <location>
        <begin position="101"/>
        <end position="250"/>
    </location>
</feature>
<dbReference type="GO" id="GO:0000070">
    <property type="term" value="P:mitotic sister chromatid segregation"/>
    <property type="evidence" value="ECO:0007669"/>
    <property type="project" value="TreeGrafter"/>
</dbReference>
<dbReference type="Pfam" id="PF10444">
    <property type="entry name" value="Nbl1_Borealin_N"/>
    <property type="match status" value="1"/>
</dbReference>